<evidence type="ECO:0000256" key="1">
    <source>
        <dbReference type="SAM" id="MobiDB-lite"/>
    </source>
</evidence>
<organism evidence="3">
    <name type="scientific">Planktothricoides raciborskii GIHE-MW2</name>
    <dbReference type="NCBI Taxonomy" id="2792601"/>
    <lineage>
        <taxon>Bacteria</taxon>
        <taxon>Bacillati</taxon>
        <taxon>Cyanobacteriota</taxon>
        <taxon>Cyanophyceae</taxon>
        <taxon>Oscillatoriophycideae</taxon>
        <taxon>Oscillatoriales</taxon>
        <taxon>Oscillatoriaceae</taxon>
        <taxon>Planktothricoides</taxon>
    </lineage>
</organism>
<dbReference type="InterPro" id="IPR000792">
    <property type="entry name" value="Tscrpt_reg_LuxR_C"/>
</dbReference>
<gene>
    <name evidence="3" type="ORF">ABWT76_005582</name>
</gene>
<dbReference type="SUPFAM" id="SSF52540">
    <property type="entry name" value="P-loop containing nucleoside triphosphate hydrolases"/>
    <property type="match status" value="1"/>
</dbReference>
<dbReference type="RefSeq" id="WP_354635294.1">
    <property type="nucleotide sequence ID" value="NZ_CP159837.1"/>
</dbReference>
<feature type="domain" description="HTH luxR-type" evidence="2">
    <location>
        <begin position="10"/>
        <end position="76"/>
    </location>
</feature>
<protein>
    <submittedName>
        <fullName evidence="3">LuxR C-terminal-related transcriptional regulator</fullName>
    </submittedName>
</protein>
<dbReference type="InterPro" id="IPR049052">
    <property type="entry name" value="nSTAND1"/>
</dbReference>
<dbReference type="PANTHER" id="PTHR34301">
    <property type="entry name" value="DNA-BINDING PROTEIN-RELATED"/>
    <property type="match status" value="1"/>
</dbReference>
<dbReference type="SMART" id="SM00421">
    <property type="entry name" value="HTH_LUXR"/>
    <property type="match status" value="1"/>
</dbReference>
<dbReference type="GO" id="GO:0003677">
    <property type="term" value="F:DNA binding"/>
    <property type="evidence" value="ECO:0007669"/>
    <property type="project" value="InterPro"/>
</dbReference>
<dbReference type="Pfam" id="PF20703">
    <property type="entry name" value="nSTAND1"/>
    <property type="match status" value="1"/>
</dbReference>
<name>A0AAU8JDE1_9CYAN</name>
<dbReference type="PANTHER" id="PTHR34301:SF8">
    <property type="entry name" value="ATPASE DOMAIN-CONTAINING PROTEIN"/>
    <property type="match status" value="1"/>
</dbReference>
<dbReference type="InterPro" id="IPR016032">
    <property type="entry name" value="Sig_transdc_resp-reg_C-effctor"/>
</dbReference>
<dbReference type="PRINTS" id="PR00038">
    <property type="entry name" value="HTHLUXR"/>
</dbReference>
<feature type="region of interest" description="Disordered" evidence="1">
    <location>
        <begin position="115"/>
        <end position="138"/>
    </location>
</feature>
<feature type="region of interest" description="Disordered" evidence="1">
    <location>
        <begin position="162"/>
        <end position="207"/>
    </location>
</feature>
<dbReference type="EMBL" id="CP159837">
    <property type="protein sequence ID" value="XCM36800.1"/>
    <property type="molecule type" value="Genomic_DNA"/>
</dbReference>
<evidence type="ECO:0000313" key="3">
    <source>
        <dbReference type="EMBL" id="XCM36800.1"/>
    </source>
</evidence>
<reference evidence="3" key="1">
    <citation type="submission" date="2024-07" db="EMBL/GenBank/DDBJ databases">
        <authorList>
            <person name="Kim Y.J."/>
            <person name="Jeong J.Y."/>
        </authorList>
    </citation>
    <scope>NUCLEOTIDE SEQUENCE</scope>
    <source>
        <strain evidence="3">GIHE-MW2</strain>
    </source>
</reference>
<dbReference type="Pfam" id="PF00196">
    <property type="entry name" value="GerE"/>
    <property type="match status" value="1"/>
</dbReference>
<dbReference type="Gene3D" id="3.40.50.300">
    <property type="entry name" value="P-loop containing nucleotide triphosphate hydrolases"/>
    <property type="match status" value="1"/>
</dbReference>
<evidence type="ECO:0000259" key="2">
    <source>
        <dbReference type="SMART" id="SM00421"/>
    </source>
</evidence>
<dbReference type="InterPro" id="IPR036388">
    <property type="entry name" value="WH-like_DNA-bd_sf"/>
</dbReference>
<dbReference type="AlphaFoldDB" id="A0AAU8JDE1"/>
<accession>A0AAU8JDE1</accession>
<proteinExistence type="predicted"/>
<sequence length="435" mass="48237">MDTQEFEEKYAQLTPKLHEVLTQVLQGIPDEEIAENMGIQPPTVRKHIERIYRVLDLNSDFPKDRRSRRSDLFKLFAQHKPEMLLTTPPFFRGAGADPAHNVTEVDSIPPLKRGAGGNLAPNVTEANSTPPFSRGAGGDLASNVTEANSTPPFLRGAGGDPAFNVTEANSTPPFSRGAGGDSAPNVTKTDNKTDSPPHPRNPFIPLTGRVDDPKLFFNREKEIRDIFELLNSGSHVSVVGEKGIGKSSVLQAICREAKSQLLQPREGIYLDLQSLENEDEFYMDLCDRLEITENRGIGLKRELKNKKLLLVMDKVEKLTEDGFIEGKIAGELRGLAEGMNAPLRLVFGSSQSLDQLYQDQGKLSPFENLFIPVKLEPWDETTARAFIAQRLAPTPVSFSEEEISKIIAETGGHPQQLMQRCYETYADYLAKNNGH</sequence>
<dbReference type="CDD" id="cd06170">
    <property type="entry name" value="LuxR_C_like"/>
    <property type="match status" value="1"/>
</dbReference>
<dbReference type="GO" id="GO:0006355">
    <property type="term" value="P:regulation of DNA-templated transcription"/>
    <property type="evidence" value="ECO:0007669"/>
    <property type="project" value="InterPro"/>
</dbReference>
<dbReference type="SUPFAM" id="SSF46894">
    <property type="entry name" value="C-terminal effector domain of the bipartite response regulators"/>
    <property type="match status" value="1"/>
</dbReference>
<dbReference type="InterPro" id="IPR027417">
    <property type="entry name" value="P-loop_NTPase"/>
</dbReference>
<dbReference type="Gene3D" id="1.10.10.10">
    <property type="entry name" value="Winged helix-like DNA-binding domain superfamily/Winged helix DNA-binding domain"/>
    <property type="match status" value="1"/>
</dbReference>